<keyword evidence="4" id="KW-1185">Reference proteome</keyword>
<dbReference type="PROSITE" id="PS51781">
    <property type="entry name" value="SH3B"/>
    <property type="match status" value="1"/>
</dbReference>
<feature type="signal peptide" evidence="1">
    <location>
        <begin position="1"/>
        <end position="24"/>
    </location>
</feature>
<dbReference type="Proteomes" id="UP001342826">
    <property type="component" value="Unassembled WGS sequence"/>
</dbReference>
<dbReference type="InterPro" id="IPR003646">
    <property type="entry name" value="SH3-like_bac-type"/>
</dbReference>
<dbReference type="SMART" id="SM00287">
    <property type="entry name" value="SH3b"/>
    <property type="match status" value="1"/>
</dbReference>
<organism evidence="3 4">
    <name type="scientific">Metabacillus fastidiosus</name>
    <dbReference type="NCBI Taxonomy" id="1458"/>
    <lineage>
        <taxon>Bacteria</taxon>
        <taxon>Bacillati</taxon>
        <taxon>Bacillota</taxon>
        <taxon>Bacilli</taxon>
        <taxon>Bacillales</taxon>
        <taxon>Bacillaceae</taxon>
        <taxon>Metabacillus</taxon>
    </lineage>
</organism>
<feature type="domain" description="SH3b" evidence="2">
    <location>
        <begin position="33"/>
        <end position="98"/>
    </location>
</feature>
<evidence type="ECO:0000313" key="3">
    <source>
        <dbReference type="EMBL" id="MED4403941.1"/>
    </source>
</evidence>
<feature type="chain" id="PRO_5047102408" evidence="1">
    <location>
        <begin position="25"/>
        <end position="239"/>
    </location>
</feature>
<evidence type="ECO:0000259" key="2">
    <source>
        <dbReference type="PROSITE" id="PS51781"/>
    </source>
</evidence>
<dbReference type="Gene3D" id="2.30.30.40">
    <property type="entry name" value="SH3 Domains"/>
    <property type="match status" value="1"/>
</dbReference>
<sequence length="239" mass="27568">MTGKRIKVLLVLMLTAVLFFSATASLGVQATEAKTAYVDIDSGVLNVRSGAGTNHKKIGTLENKAKLTVYSQTKNGWSEIRLNKKKGYVLTKYLRFYHTMSNTDAKAITDQAIGTMSKLKYDKSYTKKEIHSILSPSYTTAYVDNLIKYDMYPTGKKDKQKNALYEWIPTDFPVYRIWGFDWKSKNNPKPPTIEYYTKNGVQYLNVSQVSKDDMYDYNQQLSLIKQDSKSNWKIYNYKW</sequence>
<protein>
    <submittedName>
        <fullName evidence="3">SH3 domain-containing protein</fullName>
    </submittedName>
</protein>
<evidence type="ECO:0000313" key="4">
    <source>
        <dbReference type="Proteomes" id="UP001342826"/>
    </source>
</evidence>
<proteinExistence type="predicted"/>
<dbReference type="InterPro" id="IPR052354">
    <property type="entry name" value="Cell_Wall_Dynamics_Protein"/>
</dbReference>
<name>A0ABU6P3M6_9BACI</name>
<gene>
    <name evidence="3" type="ORF">P9271_21815</name>
</gene>
<reference evidence="3 4" key="1">
    <citation type="submission" date="2023-03" db="EMBL/GenBank/DDBJ databases">
        <title>Bacillus Genome Sequencing.</title>
        <authorList>
            <person name="Dunlap C."/>
        </authorList>
    </citation>
    <scope>NUCLEOTIDE SEQUENCE [LARGE SCALE GENOMIC DNA]</scope>
    <source>
        <strain evidence="3 4">NRS-1717</strain>
    </source>
</reference>
<dbReference type="RefSeq" id="WP_328015921.1">
    <property type="nucleotide sequence ID" value="NZ_JARTFS010000020.1"/>
</dbReference>
<dbReference type="PANTHER" id="PTHR34408:SF1">
    <property type="entry name" value="GLYCOSYL HYDROLASE FAMILY 19 DOMAIN-CONTAINING PROTEIN HI_1415"/>
    <property type="match status" value="1"/>
</dbReference>
<dbReference type="Pfam" id="PF08239">
    <property type="entry name" value="SH3_3"/>
    <property type="match status" value="1"/>
</dbReference>
<dbReference type="PANTHER" id="PTHR34408">
    <property type="entry name" value="FAMILY PROTEIN, PUTATIVE-RELATED"/>
    <property type="match status" value="1"/>
</dbReference>
<accession>A0ABU6P3M6</accession>
<keyword evidence="1" id="KW-0732">Signal</keyword>
<comment type="caution">
    <text evidence="3">The sequence shown here is derived from an EMBL/GenBank/DDBJ whole genome shotgun (WGS) entry which is preliminary data.</text>
</comment>
<evidence type="ECO:0000256" key="1">
    <source>
        <dbReference type="SAM" id="SignalP"/>
    </source>
</evidence>
<dbReference type="EMBL" id="JARTFS010000020">
    <property type="protein sequence ID" value="MED4403941.1"/>
    <property type="molecule type" value="Genomic_DNA"/>
</dbReference>